<keyword evidence="1" id="KW-1133">Transmembrane helix</keyword>
<name>A0AAV4BCF4_9GAST</name>
<evidence type="ECO:0000256" key="1">
    <source>
        <dbReference type="SAM" id="Phobius"/>
    </source>
</evidence>
<dbReference type="EMBL" id="BLXT01004641">
    <property type="protein sequence ID" value="GFO16049.1"/>
    <property type="molecule type" value="Genomic_DNA"/>
</dbReference>
<feature type="transmembrane region" description="Helical" evidence="1">
    <location>
        <begin position="45"/>
        <end position="69"/>
    </location>
</feature>
<organism evidence="2 3">
    <name type="scientific">Plakobranchus ocellatus</name>
    <dbReference type="NCBI Taxonomy" id="259542"/>
    <lineage>
        <taxon>Eukaryota</taxon>
        <taxon>Metazoa</taxon>
        <taxon>Spiralia</taxon>
        <taxon>Lophotrochozoa</taxon>
        <taxon>Mollusca</taxon>
        <taxon>Gastropoda</taxon>
        <taxon>Heterobranchia</taxon>
        <taxon>Euthyneura</taxon>
        <taxon>Panpulmonata</taxon>
        <taxon>Sacoglossa</taxon>
        <taxon>Placobranchoidea</taxon>
        <taxon>Plakobranchidae</taxon>
        <taxon>Plakobranchus</taxon>
    </lineage>
</organism>
<dbReference type="Proteomes" id="UP000735302">
    <property type="component" value="Unassembled WGS sequence"/>
</dbReference>
<proteinExistence type="predicted"/>
<keyword evidence="1" id="KW-0812">Transmembrane</keyword>
<keyword evidence="1" id="KW-0472">Membrane</keyword>
<keyword evidence="3" id="KW-1185">Reference proteome</keyword>
<evidence type="ECO:0000313" key="2">
    <source>
        <dbReference type="EMBL" id="GFO16049.1"/>
    </source>
</evidence>
<dbReference type="AlphaFoldDB" id="A0AAV4BCF4"/>
<protein>
    <submittedName>
        <fullName evidence="2">Bifunctional apoptosis regulator</fullName>
    </submittedName>
</protein>
<reference evidence="2 3" key="1">
    <citation type="journal article" date="2021" name="Elife">
        <title>Chloroplast acquisition without the gene transfer in kleptoplastic sea slugs, Plakobranchus ocellatus.</title>
        <authorList>
            <person name="Maeda T."/>
            <person name="Takahashi S."/>
            <person name="Yoshida T."/>
            <person name="Shimamura S."/>
            <person name="Takaki Y."/>
            <person name="Nagai Y."/>
            <person name="Toyoda A."/>
            <person name="Suzuki Y."/>
            <person name="Arimoto A."/>
            <person name="Ishii H."/>
            <person name="Satoh N."/>
            <person name="Nishiyama T."/>
            <person name="Hasebe M."/>
            <person name="Maruyama T."/>
            <person name="Minagawa J."/>
            <person name="Obokata J."/>
            <person name="Shigenobu S."/>
        </authorList>
    </citation>
    <scope>NUCLEOTIDE SEQUENCE [LARGE SCALE GENOMIC DNA]</scope>
</reference>
<gene>
    <name evidence="2" type="ORF">PoB_004255400</name>
</gene>
<comment type="caution">
    <text evidence="2">The sequence shown here is derived from an EMBL/GenBank/DDBJ whole genome shotgun (WGS) entry which is preliminary data.</text>
</comment>
<evidence type="ECO:0000313" key="3">
    <source>
        <dbReference type="Proteomes" id="UP000735302"/>
    </source>
</evidence>
<accession>A0AAV4BCF4</accession>
<sequence length="86" mass="10218">MFVISTAVLYQTMEYLSWMSLYRDLSARSMFLFVKQHLKQLTSAFMFMVLWPIIPHLICDIFFYGALYISPLQASLTVYQRFTTLE</sequence>